<dbReference type="EMBL" id="OX465080">
    <property type="protein sequence ID" value="CAI9282743.1"/>
    <property type="molecule type" value="Genomic_DNA"/>
</dbReference>
<keyword evidence="3" id="KW-1185">Reference proteome</keyword>
<protein>
    <submittedName>
        <fullName evidence="2">Uncharacterized protein</fullName>
    </submittedName>
</protein>
<name>A0AA35YYS2_LACSI</name>
<feature type="region of interest" description="Disordered" evidence="1">
    <location>
        <begin position="77"/>
        <end position="96"/>
    </location>
</feature>
<proteinExistence type="predicted"/>
<dbReference type="Proteomes" id="UP001177003">
    <property type="component" value="Chromosome 4"/>
</dbReference>
<organism evidence="2 3">
    <name type="scientific">Lactuca saligna</name>
    <name type="common">Willowleaf lettuce</name>
    <dbReference type="NCBI Taxonomy" id="75948"/>
    <lineage>
        <taxon>Eukaryota</taxon>
        <taxon>Viridiplantae</taxon>
        <taxon>Streptophyta</taxon>
        <taxon>Embryophyta</taxon>
        <taxon>Tracheophyta</taxon>
        <taxon>Spermatophyta</taxon>
        <taxon>Magnoliopsida</taxon>
        <taxon>eudicotyledons</taxon>
        <taxon>Gunneridae</taxon>
        <taxon>Pentapetalae</taxon>
        <taxon>asterids</taxon>
        <taxon>campanulids</taxon>
        <taxon>Asterales</taxon>
        <taxon>Asteraceae</taxon>
        <taxon>Cichorioideae</taxon>
        <taxon>Cichorieae</taxon>
        <taxon>Lactucinae</taxon>
        <taxon>Lactuca</taxon>
    </lineage>
</organism>
<dbReference type="AlphaFoldDB" id="A0AA35YYS2"/>
<evidence type="ECO:0000313" key="2">
    <source>
        <dbReference type="EMBL" id="CAI9282743.1"/>
    </source>
</evidence>
<sequence length="157" mass="17883">MGKEYGIIMRKAREVTINQVGSSRPVPTPTEVGGSNNDGTEVQLSEETMFGFHFENKEDEVQQKKNYDDLLMFLEDDESSGSHHPTSNLKTKRNKQPSVLRKEFLDLKVTIDKILIVVTSTQPPQTLAWSTLKSLEEKILALEAREKFMAECIWILI</sequence>
<accession>A0AA35YYS2</accession>
<evidence type="ECO:0000256" key="1">
    <source>
        <dbReference type="SAM" id="MobiDB-lite"/>
    </source>
</evidence>
<reference evidence="2" key="1">
    <citation type="submission" date="2023-04" db="EMBL/GenBank/DDBJ databases">
        <authorList>
            <person name="Vijverberg K."/>
            <person name="Xiong W."/>
            <person name="Schranz E."/>
        </authorList>
    </citation>
    <scope>NUCLEOTIDE SEQUENCE</scope>
</reference>
<gene>
    <name evidence="2" type="ORF">LSALG_LOCUS22367</name>
</gene>
<evidence type="ECO:0000313" key="3">
    <source>
        <dbReference type="Proteomes" id="UP001177003"/>
    </source>
</evidence>